<dbReference type="RefSeq" id="XP_016444289.1">
    <property type="nucleotide sequence ID" value="XM_016588803.1"/>
</dbReference>
<evidence type="ECO:0000313" key="2">
    <source>
        <dbReference type="Proteomes" id="UP000790787"/>
    </source>
</evidence>
<dbReference type="GeneID" id="107769580"/>
<gene>
    <name evidence="3" type="primary">LOC107769580</name>
</gene>
<accession>A0A1S3XWP4</accession>
<keyword evidence="2" id="KW-1185">Reference proteome</keyword>
<dbReference type="Gene3D" id="3.30.420.10">
    <property type="entry name" value="Ribonuclease H-like superfamily/Ribonuclease H"/>
    <property type="match status" value="1"/>
</dbReference>
<dbReference type="Pfam" id="PF13456">
    <property type="entry name" value="RVT_3"/>
    <property type="match status" value="1"/>
</dbReference>
<dbReference type="PaxDb" id="4097-A0A1S3XWP4"/>
<dbReference type="InterPro" id="IPR002156">
    <property type="entry name" value="RNaseH_domain"/>
</dbReference>
<protein>
    <recommendedName>
        <fullName evidence="1">RNase H type-1 domain-containing protein</fullName>
    </recommendedName>
</protein>
<dbReference type="InterPro" id="IPR036397">
    <property type="entry name" value="RNaseH_sf"/>
</dbReference>
<dbReference type="KEGG" id="nta:107769580"/>
<name>A0A1S3XWP4_TOBAC</name>
<dbReference type="GO" id="GO:0003676">
    <property type="term" value="F:nucleic acid binding"/>
    <property type="evidence" value="ECO:0007669"/>
    <property type="project" value="InterPro"/>
</dbReference>
<dbReference type="Proteomes" id="UP000790787">
    <property type="component" value="Chromosome 19"/>
</dbReference>
<organism evidence="2 3">
    <name type="scientific">Nicotiana tabacum</name>
    <name type="common">Common tobacco</name>
    <dbReference type="NCBI Taxonomy" id="4097"/>
    <lineage>
        <taxon>Eukaryota</taxon>
        <taxon>Viridiplantae</taxon>
        <taxon>Streptophyta</taxon>
        <taxon>Embryophyta</taxon>
        <taxon>Tracheophyta</taxon>
        <taxon>Spermatophyta</taxon>
        <taxon>Magnoliopsida</taxon>
        <taxon>eudicotyledons</taxon>
        <taxon>Gunneridae</taxon>
        <taxon>Pentapetalae</taxon>
        <taxon>asterids</taxon>
        <taxon>lamiids</taxon>
        <taxon>Solanales</taxon>
        <taxon>Solanaceae</taxon>
        <taxon>Nicotianoideae</taxon>
        <taxon>Nicotianeae</taxon>
        <taxon>Nicotiana</taxon>
    </lineage>
</organism>
<dbReference type="OrthoDB" id="2133000at2759"/>
<dbReference type="PANTHER" id="PTHR48475">
    <property type="entry name" value="RIBONUCLEASE H"/>
    <property type="match status" value="1"/>
</dbReference>
<dbReference type="SUPFAM" id="SSF53098">
    <property type="entry name" value="Ribonuclease H-like"/>
    <property type="match status" value="1"/>
</dbReference>
<evidence type="ECO:0000259" key="1">
    <source>
        <dbReference type="Pfam" id="PF13456"/>
    </source>
</evidence>
<reference evidence="2" key="1">
    <citation type="journal article" date="2014" name="Nat. Commun.">
        <title>The tobacco genome sequence and its comparison with those of tomato and potato.</title>
        <authorList>
            <person name="Sierro N."/>
            <person name="Battey J.N."/>
            <person name="Ouadi S."/>
            <person name="Bakaher N."/>
            <person name="Bovet L."/>
            <person name="Willig A."/>
            <person name="Goepfert S."/>
            <person name="Peitsch M.C."/>
            <person name="Ivanov N.V."/>
        </authorList>
    </citation>
    <scope>NUCLEOTIDE SEQUENCE [LARGE SCALE GENOMIC DNA]</scope>
</reference>
<evidence type="ECO:0000313" key="3">
    <source>
        <dbReference type="RefSeq" id="XP_016444289.1"/>
    </source>
</evidence>
<reference evidence="3" key="2">
    <citation type="submission" date="2025-08" db="UniProtKB">
        <authorList>
            <consortium name="RefSeq"/>
        </authorList>
    </citation>
    <scope>IDENTIFICATION</scope>
</reference>
<dbReference type="AlphaFoldDB" id="A0A1S3XWP4"/>
<dbReference type="InterPro" id="IPR012337">
    <property type="entry name" value="RNaseH-like_sf"/>
</dbReference>
<sequence>MAVNMNVKELLFIEDSDLLIQQVQGEWTTKNVKILPHLYCVKELCKKFTKIEFKHIPMIHNEFADAFATLSSMIHHPDKKIDPIDIEVQDHHAYCFHVDEEPDNRPWYYDNKRFLETRVYPENATNGQKRALRRLANHFFLNREFLYSGTRPLTRSGHIVNNKPSAQSSRALCI</sequence>
<proteinExistence type="predicted"/>
<dbReference type="GO" id="GO:0004523">
    <property type="term" value="F:RNA-DNA hybrid ribonuclease activity"/>
    <property type="evidence" value="ECO:0007669"/>
    <property type="project" value="InterPro"/>
</dbReference>
<dbReference type="PANTHER" id="PTHR48475:SF1">
    <property type="entry name" value="RNASE H TYPE-1 DOMAIN-CONTAINING PROTEIN"/>
    <property type="match status" value="1"/>
</dbReference>